<evidence type="ECO:0000259" key="7">
    <source>
        <dbReference type="SMART" id="SM00724"/>
    </source>
</evidence>
<dbReference type="GO" id="GO:0050291">
    <property type="term" value="F:sphingosine N-acyltransferase activity"/>
    <property type="evidence" value="ECO:0007669"/>
    <property type="project" value="InterPro"/>
</dbReference>
<evidence type="ECO:0000313" key="8">
    <source>
        <dbReference type="EMBL" id="PYH86763.1"/>
    </source>
</evidence>
<evidence type="ECO:0000256" key="5">
    <source>
        <dbReference type="ARBA" id="ARBA00023136"/>
    </source>
</evidence>
<feature type="transmembrane region" description="Helical" evidence="6">
    <location>
        <begin position="144"/>
        <end position="167"/>
    </location>
</feature>
<dbReference type="RefSeq" id="XP_025496963.1">
    <property type="nucleotide sequence ID" value="XM_025640419.1"/>
</dbReference>
<dbReference type="VEuPathDB" id="FungiDB:BO82DRAFT_428135"/>
<dbReference type="SMART" id="SM00724">
    <property type="entry name" value="TLC"/>
    <property type="match status" value="1"/>
</dbReference>
<dbReference type="STRING" id="1448315.A0A319D759"/>
<keyword evidence="4 6" id="KW-1133">Transmembrane helix</keyword>
<feature type="domain" description="TLC" evidence="7">
    <location>
        <begin position="100"/>
        <end position="334"/>
    </location>
</feature>
<keyword evidence="3 6" id="KW-0812">Transmembrane</keyword>
<accession>A0A319D759</accession>
<name>A0A319D759_9EURO</name>
<comment type="similarity">
    <text evidence="2">Belongs to the sphingosine N-acyltransferase family.</text>
</comment>
<feature type="transmembrane region" description="Helical" evidence="6">
    <location>
        <begin position="203"/>
        <end position="220"/>
    </location>
</feature>
<evidence type="ECO:0000313" key="9">
    <source>
        <dbReference type="Proteomes" id="UP000248340"/>
    </source>
</evidence>
<keyword evidence="5 6" id="KW-0472">Membrane</keyword>
<evidence type="ECO:0000256" key="6">
    <source>
        <dbReference type="SAM" id="Phobius"/>
    </source>
</evidence>
<reference evidence="8 9" key="1">
    <citation type="submission" date="2016-12" db="EMBL/GenBank/DDBJ databases">
        <title>The genomes of Aspergillus section Nigri reveals drivers in fungal speciation.</title>
        <authorList>
            <consortium name="DOE Joint Genome Institute"/>
            <person name="Vesth T.C."/>
            <person name="Nybo J."/>
            <person name="Theobald S."/>
            <person name="Brandl J."/>
            <person name="Frisvad J.C."/>
            <person name="Nielsen K.F."/>
            <person name="Lyhne E.K."/>
            <person name="Kogle M.E."/>
            <person name="Kuo A."/>
            <person name="Riley R."/>
            <person name="Clum A."/>
            <person name="Nolan M."/>
            <person name="Lipzen A."/>
            <person name="Salamov A."/>
            <person name="Henrissat B."/>
            <person name="Wiebenga A."/>
            <person name="De Vries R.P."/>
            <person name="Grigoriev I.V."/>
            <person name="Mortensen U.H."/>
            <person name="Andersen M.R."/>
            <person name="Baker S.E."/>
        </authorList>
    </citation>
    <scope>NUCLEOTIDE SEQUENCE [LARGE SCALE GENOMIC DNA]</scope>
    <source>
        <strain evidence="8 9">CBS 121591</strain>
    </source>
</reference>
<dbReference type="PANTHER" id="PTHR12560:SF0">
    <property type="entry name" value="LD18904P"/>
    <property type="match status" value="1"/>
</dbReference>
<organism evidence="8 9">
    <name type="scientific">Aspergillus uvarum CBS 121591</name>
    <dbReference type="NCBI Taxonomy" id="1448315"/>
    <lineage>
        <taxon>Eukaryota</taxon>
        <taxon>Fungi</taxon>
        <taxon>Dikarya</taxon>
        <taxon>Ascomycota</taxon>
        <taxon>Pezizomycotina</taxon>
        <taxon>Eurotiomycetes</taxon>
        <taxon>Eurotiomycetidae</taxon>
        <taxon>Eurotiales</taxon>
        <taxon>Aspergillaceae</taxon>
        <taxon>Aspergillus</taxon>
        <taxon>Aspergillus subgen. Circumdati</taxon>
    </lineage>
</organism>
<dbReference type="EMBL" id="KZ821675">
    <property type="protein sequence ID" value="PYH86763.1"/>
    <property type="molecule type" value="Genomic_DNA"/>
</dbReference>
<dbReference type="InterPro" id="IPR006634">
    <property type="entry name" value="TLC-dom"/>
</dbReference>
<protein>
    <recommendedName>
        <fullName evidence="7">TLC domain-containing protein</fullName>
    </recommendedName>
</protein>
<dbReference type="AlphaFoldDB" id="A0A319D759"/>
<dbReference type="Proteomes" id="UP000248340">
    <property type="component" value="Unassembled WGS sequence"/>
</dbReference>
<proteinExistence type="inferred from homology"/>
<evidence type="ECO:0000256" key="1">
    <source>
        <dbReference type="ARBA" id="ARBA00004141"/>
    </source>
</evidence>
<dbReference type="GeneID" id="37143161"/>
<feature type="transmembrane region" description="Helical" evidence="6">
    <location>
        <begin position="232"/>
        <end position="254"/>
    </location>
</feature>
<dbReference type="PANTHER" id="PTHR12560">
    <property type="entry name" value="LONGEVITY ASSURANCE FACTOR 1 LAG1"/>
    <property type="match status" value="1"/>
</dbReference>
<dbReference type="Pfam" id="PF03798">
    <property type="entry name" value="TRAM_LAG1_CLN8"/>
    <property type="match status" value="1"/>
</dbReference>
<dbReference type="InterPro" id="IPR016439">
    <property type="entry name" value="Lag1/Lac1-like"/>
</dbReference>
<gene>
    <name evidence="8" type="ORF">BO82DRAFT_428135</name>
</gene>
<dbReference type="GO" id="GO:0016020">
    <property type="term" value="C:membrane"/>
    <property type="evidence" value="ECO:0007669"/>
    <property type="project" value="UniProtKB-SubCell"/>
</dbReference>
<evidence type="ECO:0000256" key="3">
    <source>
        <dbReference type="ARBA" id="ARBA00022692"/>
    </source>
</evidence>
<sequence length="353" mass="39642">MTVSDQVNVRQFIASHQLEFSLLVLVAHVLADKHAFVAALQAPVRCWGSEKGTVHPRDVLDDWGFLAVFCFGFTLARPLVTDHLLQLTLRKYGFGPQDSSHLAALGWKATSRGIMMLYALGLWYNTPGLLNPQQLFQDWPQSQITHPMQCFFLLRIAFYLHQCLIMVIEPIKDDFIDKFLHHVLTCTVVVACCNSRAYILLYGILLTADLADFLLAFVQIQRCLKYQKSLRNSLIIFIVIWVLTRHVTFGYLHWTLHRLLPVSGDCEAVVTGRMMLDPGASGWGSLASQAQVTPGAVCLSRNVKLGLSGISIALQGLFTIWTRDFIRVALQVHNQCRAGEARRKAARKGTSSF</sequence>
<evidence type="ECO:0000256" key="2">
    <source>
        <dbReference type="ARBA" id="ARBA00009808"/>
    </source>
</evidence>
<dbReference type="GO" id="GO:0046513">
    <property type="term" value="P:ceramide biosynthetic process"/>
    <property type="evidence" value="ECO:0007669"/>
    <property type="project" value="InterPro"/>
</dbReference>
<dbReference type="OrthoDB" id="537032at2759"/>
<comment type="subcellular location">
    <subcellularLocation>
        <location evidence="1">Membrane</location>
        <topology evidence="1">Multi-pass membrane protein</topology>
    </subcellularLocation>
</comment>
<keyword evidence="9" id="KW-1185">Reference proteome</keyword>
<evidence type="ECO:0000256" key="4">
    <source>
        <dbReference type="ARBA" id="ARBA00022989"/>
    </source>
</evidence>